<reference evidence="8" key="1">
    <citation type="submission" date="2013-09" db="EMBL/GenBank/DDBJ databases">
        <title>Corchorus olitorius genome sequencing.</title>
        <authorList>
            <person name="Alam M."/>
            <person name="Haque M.S."/>
            <person name="Islam M.S."/>
            <person name="Emdad E.M."/>
            <person name="Islam M.M."/>
            <person name="Ahmed B."/>
            <person name="Halim A."/>
            <person name="Hossen Q.M.M."/>
            <person name="Hossain M.Z."/>
            <person name="Ahmed R."/>
            <person name="Khan M.M."/>
            <person name="Islam R."/>
            <person name="Rashid M.M."/>
            <person name="Khan S.A."/>
            <person name="Rahman M.S."/>
            <person name="Alam M."/>
            <person name="Yahiya A.S."/>
            <person name="Khan M.S."/>
            <person name="Azam M.S."/>
            <person name="Haque T."/>
            <person name="Lashkar M.Z.H."/>
            <person name="Akhand A.I."/>
            <person name="Morshed G."/>
            <person name="Roy S."/>
            <person name="Uddin K.S."/>
            <person name="Rabeya T."/>
            <person name="Hossain A.S."/>
            <person name="Chowdhury A."/>
            <person name="Snigdha A.R."/>
            <person name="Mortoza M.S."/>
            <person name="Matin S.A."/>
            <person name="Hoque S.M.E."/>
            <person name="Islam M.K."/>
            <person name="Roy D.K."/>
            <person name="Haider R."/>
            <person name="Moosa M.M."/>
            <person name="Elias S.M."/>
            <person name="Hasan A.M."/>
            <person name="Jahan S."/>
            <person name="Shafiuddin M."/>
            <person name="Mahmood N."/>
            <person name="Shommy N.S."/>
        </authorList>
    </citation>
    <scope>NUCLEOTIDE SEQUENCE [LARGE SCALE GENOMIC DNA]</scope>
    <source>
        <strain evidence="8">cv. O-4</strain>
    </source>
</reference>
<comment type="caution">
    <text evidence="7">The sequence shown here is derived from an EMBL/GenBank/DDBJ whole genome shotgun (WGS) entry which is preliminary data.</text>
</comment>
<dbReference type="SUPFAM" id="SSF101936">
    <property type="entry name" value="DNA-binding pseudobarrel domain"/>
    <property type="match status" value="1"/>
</dbReference>
<dbReference type="GO" id="GO:0003677">
    <property type="term" value="F:DNA binding"/>
    <property type="evidence" value="ECO:0007669"/>
    <property type="project" value="UniProtKB-KW"/>
</dbReference>
<evidence type="ECO:0000313" key="8">
    <source>
        <dbReference type="Proteomes" id="UP000187203"/>
    </source>
</evidence>
<dbReference type="InterPro" id="IPR015300">
    <property type="entry name" value="DNA-bd_pseudobarrel_sf"/>
</dbReference>
<evidence type="ECO:0000256" key="2">
    <source>
        <dbReference type="ARBA" id="ARBA00023015"/>
    </source>
</evidence>
<evidence type="ECO:0000256" key="5">
    <source>
        <dbReference type="ARBA" id="ARBA00023242"/>
    </source>
</evidence>
<dbReference type="Proteomes" id="UP000187203">
    <property type="component" value="Unassembled WGS sequence"/>
</dbReference>
<dbReference type="OrthoDB" id="10398077at2759"/>
<protein>
    <recommendedName>
        <fullName evidence="6">TF-B3 domain-containing protein</fullName>
    </recommendedName>
</protein>
<name>A0A1R3JBP4_9ROSI</name>
<dbReference type="Pfam" id="PF02362">
    <property type="entry name" value="B3"/>
    <property type="match status" value="1"/>
</dbReference>
<keyword evidence="3" id="KW-0238">DNA-binding</keyword>
<organism evidence="7 8">
    <name type="scientific">Corchorus olitorius</name>
    <dbReference type="NCBI Taxonomy" id="93759"/>
    <lineage>
        <taxon>Eukaryota</taxon>
        <taxon>Viridiplantae</taxon>
        <taxon>Streptophyta</taxon>
        <taxon>Embryophyta</taxon>
        <taxon>Tracheophyta</taxon>
        <taxon>Spermatophyta</taxon>
        <taxon>Magnoliopsida</taxon>
        <taxon>eudicotyledons</taxon>
        <taxon>Gunneridae</taxon>
        <taxon>Pentapetalae</taxon>
        <taxon>rosids</taxon>
        <taxon>malvids</taxon>
        <taxon>Malvales</taxon>
        <taxon>Malvaceae</taxon>
        <taxon>Grewioideae</taxon>
        <taxon>Apeibeae</taxon>
        <taxon>Corchorus</taxon>
    </lineage>
</organism>
<evidence type="ECO:0000259" key="6">
    <source>
        <dbReference type="Pfam" id="PF02362"/>
    </source>
</evidence>
<keyword evidence="4" id="KW-0804">Transcription</keyword>
<accession>A0A1R3JBP4</accession>
<keyword evidence="8" id="KW-1185">Reference proteome</keyword>
<dbReference type="InterPro" id="IPR003340">
    <property type="entry name" value="B3_DNA-bd"/>
</dbReference>
<comment type="subcellular location">
    <subcellularLocation>
        <location evidence="1">Nucleus</location>
    </subcellularLocation>
</comment>
<proteinExistence type="predicted"/>
<feature type="domain" description="TF-B3" evidence="6">
    <location>
        <begin position="29"/>
        <end position="76"/>
    </location>
</feature>
<dbReference type="AlphaFoldDB" id="A0A1R3JBP4"/>
<dbReference type="EMBL" id="AWUE01016383">
    <property type="protein sequence ID" value="OMO92207.1"/>
    <property type="molecule type" value="Genomic_DNA"/>
</dbReference>
<dbReference type="GO" id="GO:0005634">
    <property type="term" value="C:nucleus"/>
    <property type="evidence" value="ECO:0007669"/>
    <property type="project" value="UniProtKB-SubCell"/>
</dbReference>
<keyword evidence="5" id="KW-0539">Nucleus</keyword>
<sequence>MAIKKKIEKGDRKKLTIGVSSEPFPSAKGKFKVQDEEDTVWTFDYKVSDNTLVISGDWYKFFQSNGVKVGHSIAIDDNYTARKCFAEYKIEVTKGG</sequence>
<evidence type="ECO:0000256" key="1">
    <source>
        <dbReference type="ARBA" id="ARBA00004123"/>
    </source>
</evidence>
<keyword evidence="2" id="KW-0805">Transcription regulation</keyword>
<evidence type="ECO:0000313" key="7">
    <source>
        <dbReference type="EMBL" id="OMO92207.1"/>
    </source>
</evidence>
<evidence type="ECO:0000256" key="3">
    <source>
        <dbReference type="ARBA" id="ARBA00023125"/>
    </source>
</evidence>
<evidence type="ECO:0000256" key="4">
    <source>
        <dbReference type="ARBA" id="ARBA00023163"/>
    </source>
</evidence>
<gene>
    <name evidence="7" type="ORF">COLO4_17766</name>
</gene>
<dbReference type="Gene3D" id="2.40.330.10">
    <property type="entry name" value="DNA-binding pseudobarrel domain"/>
    <property type="match status" value="1"/>
</dbReference>